<evidence type="ECO:0000313" key="1">
    <source>
        <dbReference type="EMBL" id="DAF86212.1"/>
    </source>
</evidence>
<proteinExistence type="predicted"/>
<organism evidence="1">
    <name type="scientific">Siphoviridae sp. ctx254</name>
    <dbReference type="NCBI Taxonomy" id="2825737"/>
    <lineage>
        <taxon>Viruses</taxon>
        <taxon>Duplodnaviria</taxon>
        <taxon>Heunggongvirae</taxon>
        <taxon>Uroviricota</taxon>
        <taxon>Caudoviricetes</taxon>
    </lineage>
</organism>
<name>A0A8S5TVI6_9CAUD</name>
<protein>
    <submittedName>
        <fullName evidence="1">Uncharacterized protein</fullName>
    </submittedName>
</protein>
<reference evidence="1" key="1">
    <citation type="journal article" date="2021" name="Proc. Natl. Acad. Sci. U.S.A.">
        <title>A Catalog of Tens of Thousands of Viruses from Human Metagenomes Reveals Hidden Associations with Chronic Diseases.</title>
        <authorList>
            <person name="Tisza M.J."/>
            <person name="Buck C.B."/>
        </authorList>
    </citation>
    <scope>NUCLEOTIDE SEQUENCE</scope>
    <source>
        <strain evidence="1">Ctx254</strain>
    </source>
</reference>
<accession>A0A8S5TVI6</accession>
<dbReference type="EMBL" id="BK015941">
    <property type="protein sequence ID" value="DAF86212.1"/>
    <property type="molecule type" value="Genomic_DNA"/>
</dbReference>
<sequence>MLKNIVKGFVEMMNAINEGAKEPFGTEHMDWERDEMQNLVMFQAGLR</sequence>